<reference evidence="1 2" key="1">
    <citation type="submission" date="2017-12" db="EMBL/GenBank/DDBJ databases">
        <title>A pool of 800 enterococci isolated from chicken carcass rinse samples from New Zealand.</title>
        <authorList>
            <person name="Zhang J."/>
            <person name="Rogers L."/>
            <person name="Midwinter A."/>
            <person name="French N."/>
        </authorList>
    </citation>
    <scope>NUCLEOTIDE SEQUENCE [LARGE SCALE GENOMIC DNA]</scope>
    <source>
        <strain evidence="1 2">EN697</strain>
    </source>
</reference>
<evidence type="ECO:0000313" key="1">
    <source>
        <dbReference type="EMBL" id="RXU83608.1"/>
    </source>
</evidence>
<evidence type="ECO:0000313" key="2">
    <source>
        <dbReference type="Proteomes" id="UP000289562"/>
    </source>
</evidence>
<accession>A0AB37VQT2</accession>
<name>A0AB37VQT2_ENTFC</name>
<dbReference type="AlphaFoldDB" id="A0AB37VQT2"/>
<dbReference type="EMBL" id="PJVH01000074">
    <property type="protein sequence ID" value="RXU83608.1"/>
    <property type="molecule type" value="Genomic_DNA"/>
</dbReference>
<protein>
    <submittedName>
        <fullName evidence="1">Uncharacterized protein</fullName>
    </submittedName>
</protein>
<proteinExistence type="predicted"/>
<comment type="caution">
    <text evidence="1">The sequence shown here is derived from an EMBL/GenBank/DDBJ whole genome shotgun (WGS) entry which is preliminary data.</text>
</comment>
<dbReference type="Proteomes" id="UP000289562">
    <property type="component" value="Unassembled WGS sequence"/>
</dbReference>
<organism evidence="1 2">
    <name type="scientific">Enterococcus faecium</name>
    <name type="common">Streptococcus faecium</name>
    <dbReference type="NCBI Taxonomy" id="1352"/>
    <lineage>
        <taxon>Bacteria</taxon>
        <taxon>Bacillati</taxon>
        <taxon>Bacillota</taxon>
        <taxon>Bacilli</taxon>
        <taxon>Lactobacillales</taxon>
        <taxon>Enterococcaceae</taxon>
        <taxon>Enterococcus</taxon>
    </lineage>
</organism>
<dbReference type="RefSeq" id="WP_085389096.1">
    <property type="nucleotide sequence ID" value="NZ_JAYEAN010000011.1"/>
</dbReference>
<sequence length="183" mass="20834">MEKMLNSNGMILINSYMFFTPEERTELKQNFEENNIELFFLEERGIKNSIFDGIEIILNNNLFNMLVGGVLMPAAYDVLKNSLVIIVKKIRNSNVKLLRANKDPEPVNAVIKVKTDAGEIIASIDQELSSEEVEKYIDALIMAHKIANNTPDNKNQYFIVDKASDGALEVLLLSEYLKRHNKL</sequence>
<gene>
    <name evidence="1" type="ORF">CYQ77_13010</name>
</gene>